<keyword evidence="3" id="KW-1185">Reference proteome</keyword>
<accession>A0ABP5JDG0</accession>
<dbReference type="EMBL" id="BAAANS010000051">
    <property type="protein sequence ID" value="GAA2115256.1"/>
    <property type="molecule type" value="Genomic_DNA"/>
</dbReference>
<name>A0ABP5JDG0_9ACTN</name>
<gene>
    <name evidence="2" type="ORF">GCM10009759_60110</name>
</gene>
<protein>
    <submittedName>
        <fullName evidence="2">Uncharacterized protein</fullName>
    </submittedName>
</protein>
<proteinExistence type="predicted"/>
<organism evidence="2 3">
    <name type="scientific">Kitasatospora saccharophila</name>
    <dbReference type="NCBI Taxonomy" id="407973"/>
    <lineage>
        <taxon>Bacteria</taxon>
        <taxon>Bacillati</taxon>
        <taxon>Actinomycetota</taxon>
        <taxon>Actinomycetes</taxon>
        <taxon>Kitasatosporales</taxon>
        <taxon>Streptomycetaceae</taxon>
        <taxon>Kitasatospora</taxon>
    </lineage>
</organism>
<comment type="caution">
    <text evidence="2">The sequence shown here is derived from an EMBL/GenBank/DDBJ whole genome shotgun (WGS) entry which is preliminary data.</text>
</comment>
<reference evidence="3" key="1">
    <citation type="journal article" date="2019" name="Int. J. Syst. Evol. Microbiol.">
        <title>The Global Catalogue of Microorganisms (GCM) 10K type strain sequencing project: providing services to taxonomists for standard genome sequencing and annotation.</title>
        <authorList>
            <consortium name="The Broad Institute Genomics Platform"/>
            <consortium name="The Broad Institute Genome Sequencing Center for Infectious Disease"/>
            <person name="Wu L."/>
            <person name="Ma J."/>
        </authorList>
    </citation>
    <scope>NUCLEOTIDE SEQUENCE [LARGE SCALE GENOMIC DNA]</scope>
    <source>
        <strain evidence="3">JCM 14559</strain>
    </source>
</reference>
<evidence type="ECO:0000313" key="3">
    <source>
        <dbReference type="Proteomes" id="UP001500897"/>
    </source>
</evidence>
<sequence length="110" mass="11400">MRREGRGLARARRHGDLPAELVPFAPGVQRREPGAGGTDGPEELFDRSAPGRGAEGEWLNEVAHPSGPEAIGGAPVRRAGPGRREPGPPPHGVPPAPPFLRPGGLSGGSW</sequence>
<evidence type="ECO:0000313" key="2">
    <source>
        <dbReference type="EMBL" id="GAA2115256.1"/>
    </source>
</evidence>
<feature type="compositionally biased region" description="Pro residues" evidence="1">
    <location>
        <begin position="87"/>
        <end position="100"/>
    </location>
</feature>
<evidence type="ECO:0000256" key="1">
    <source>
        <dbReference type="SAM" id="MobiDB-lite"/>
    </source>
</evidence>
<dbReference type="Proteomes" id="UP001500897">
    <property type="component" value="Unassembled WGS sequence"/>
</dbReference>
<feature type="region of interest" description="Disordered" evidence="1">
    <location>
        <begin position="1"/>
        <end position="110"/>
    </location>
</feature>